<organism evidence="1 2">
    <name type="scientific">Tagetes erecta</name>
    <name type="common">African marigold</name>
    <dbReference type="NCBI Taxonomy" id="13708"/>
    <lineage>
        <taxon>Eukaryota</taxon>
        <taxon>Viridiplantae</taxon>
        <taxon>Streptophyta</taxon>
        <taxon>Embryophyta</taxon>
        <taxon>Tracheophyta</taxon>
        <taxon>Spermatophyta</taxon>
        <taxon>Magnoliopsida</taxon>
        <taxon>eudicotyledons</taxon>
        <taxon>Gunneridae</taxon>
        <taxon>Pentapetalae</taxon>
        <taxon>asterids</taxon>
        <taxon>campanulids</taxon>
        <taxon>Asterales</taxon>
        <taxon>Asteraceae</taxon>
        <taxon>Asteroideae</taxon>
        <taxon>Heliantheae alliance</taxon>
        <taxon>Tageteae</taxon>
        <taxon>Tagetes</taxon>
    </lineage>
</organism>
<keyword evidence="2" id="KW-1185">Reference proteome</keyword>
<name>A0AAD8KXP0_TARER</name>
<dbReference type="Proteomes" id="UP001229421">
    <property type="component" value="Unassembled WGS sequence"/>
</dbReference>
<comment type="caution">
    <text evidence="1">The sequence shown here is derived from an EMBL/GenBank/DDBJ whole genome shotgun (WGS) entry which is preliminary data.</text>
</comment>
<dbReference type="EMBL" id="JAUHHV010000003">
    <property type="protein sequence ID" value="KAK1430524.1"/>
    <property type="molecule type" value="Genomic_DNA"/>
</dbReference>
<evidence type="ECO:0000313" key="1">
    <source>
        <dbReference type="EMBL" id="KAK1430524.1"/>
    </source>
</evidence>
<accession>A0AAD8KXP0</accession>
<reference evidence="1" key="1">
    <citation type="journal article" date="2023" name="bioRxiv">
        <title>Improved chromosome-level genome assembly for marigold (Tagetes erecta).</title>
        <authorList>
            <person name="Jiang F."/>
            <person name="Yuan L."/>
            <person name="Wang S."/>
            <person name="Wang H."/>
            <person name="Xu D."/>
            <person name="Wang A."/>
            <person name="Fan W."/>
        </authorList>
    </citation>
    <scope>NUCLEOTIDE SEQUENCE</scope>
    <source>
        <strain evidence="1">WSJ</strain>
        <tissue evidence="1">Leaf</tissue>
    </source>
</reference>
<proteinExistence type="predicted"/>
<sequence>MDGSILVKDDNVVNDDNLVHKNSTYASETDDNVVKDLTLSLTFDIRVIGAYDDLSLMSKDSTVGCGIELAHKEMNISGMDSTKEDTGEDGCSLAYSFFSRFRNPKPPSPIVVVPNITQIVDEILSTMAGVGRCIFSCILATIIL</sequence>
<evidence type="ECO:0000313" key="2">
    <source>
        <dbReference type="Proteomes" id="UP001229421"/>
    </source>
</evidence>
<protein>
    <submittedName>
        <fullName evidence="1">Uncharacterized protein</fullName>
    </submittedName>
</protein>
<gene>
    <name evidence="1" type="ORF">QVD17_13332</name>
</gene>
<dbReference type="AlphaFoldDB" id="A0AAD8KXP0"/>